<dbReference type="FunFam" id="3.40.50.880:FF:000003">
    <property type="entry name" value="Anthranilate synthase component II"/>
    <property type="match status" value="1"/>
</dbReference>
<protein>
    <submittedName>
        <fullName evidence="3">Glutamine amidotransferase, class I</fullName>
    </submittedName>
</protein>
<keyword evidence="1 3" id="KW-0315">Glutamine amidotransferase</keyword>
<evidence type="ECO:0000256" key="1">
    <source>
        <dbReference type="ARBA" id="ARBA00022962"/>
    </source>
</evidence>
<proteinExistence type="predicted"/>
<keyword evidence="4" id="KW-1185">Reference proteome</keyword>
<keyword evidence="3" id="KW-0808">Transferase</keyword>
<comment type="caution">
    <text evidence="3">The sequence shown here is derived from an EMBL/GenBank/DDBJ whole genome shotgun (WGS) entry which is preliminary data.</text>
</comment>
<dbReference type="GO" id="GO:0000162">
    <property type="term" value="P:L-tryptophan biosynthetic process"/>
    <property type="evidence" value="ECO:0007669"/>
    <property type="project" value="TreeGrafter"/>
</dbReference>
<name>A0A0R1V662_9LACO</name>
<dbReference type="PRINTS" id="PR00097">
    <property type="entry name" value="ANTSNTHASEII"/>
</dbReference>
<dbReference type="AlphaFoldDB" id="A0A0R1V662"/>
<dbReference type="GO" id="GO:0005829">
    <property type="term" value="C:cytosol"/>
    <property type="evidence" value="ECO:0007669"/>
    <property type="project" value="TreeGrafter"/>
</dbReference>
<organism evidence="3 4">
    <name type="scientific">Liquorilactobacillus satsumensis DSM 16230 = JCM 12392</name>
    <dbReference type="NCBI Taxonomy" id="1423801"/>
    <lineage>
        <taxon>Bacteria</taxon>
        <taxon>Bacillati</taxon>
        <taxon>Bacillota</taxon>
        <taxon>Bacilli</taxon>
        <taxon>Lactobacillales</taxon>
        <taxon>Lactobacillaceae</taxon>
        <taxon>Liquorilactobacillus</taxon>
    </lineage>
</organism>
<accession>A0A0R1V662</accession>
<dbReference type="STRING" id="1423801.FD50_GL000669"/>
<dbReference type="PANTHER" id="PTHR43418">
    <property type="entry name" value="MULTIFUNCTIONAL TRYPTOPHAN BIOSYNTHESIS PROTEIN-RELATED"/>
    <property type="match status" value="1"/>
</dbReference>
<dbReference type="PRINTS" id="PR00096">
    <property type="entry name" value="GATASE"/>
</dbReference>
<dbReference type="CDD" id="cd01743">
    <property type="entry name" value="GATase1_Anthranilate_Synthase"/>
    <property type="match status" value="1"/>
</dbReference>
<dbReference type="Gene3D" id="3.40.50.880">
    <property type="match status" value="1"/>
</dbReference>
<feature type="domain" description="Glutamine amidotransferase" evidence="2">
    <location>
        <begin position="9"/>
        <end position="172"/>
    </location>
</feature>
<dbReference type="InterPro" id="IPR006221">
    <property type="entry name" value="TrpG/PapA_dom"/>
</dbReference>
<reference evidence="3 4" key="1">
    <citation type="journal article" date="2015" name="Genome Announc.">
        <title>Expanding the biotechnology potential of lactobacilli through comparative genomics of 213 strains and associated genera.</title>
        <authorList>
            <person name="Sun Z."/>
            <person name="Harris H.M."/>
            <person name="McCann A."/>
            <person name="Guo C."/>
            <person name="Argimon S."/>
            <person name="Zhang W."/>
            <person name="Yang X."/>
            <person name="Jeffery I.B."/>
            <person name="Cooney J.C."/>
            <person name="Kagawa T.F."/>
            <person name="Liu W."/>
            <person name="Song Y."/>
            <person name="Salvetti E."/>
            <person name="Wrobel A."/>
            <person name="Rasinkangas P."/>
            <person name="Parkhill J."/>
            <person name="Rea M.C."/>
            <person name="O'Sullivan O."/>
            <person name="Ritari J."/>
            <person name="Douillard F.P."/>
            <person name="Paul Ross R."/>
            <person name="Yang R."/>
            <person name="Briner A.E."/>
            <person name="Felis G.E."/>
            <person name="de Vos W.M."/>
            <person name="Barrangou R."/>
            <person name="Klaenhammer T.R."/>
            <person name="Caufield P.W."/>
            <person name="Cui Y."/>
            <person name="Zhang H."/>
            <person name="O'Toole P.W."/>
        </authorList>
    </citation>
    <scope>NUCLEOTIDE SEQUENCE [LARGE SCALE GENOMIC DNA]</scope>
    <source>
        <strain evidence="3 4">DSM 16230</strain>
    </source>
</reference>
<dbReference type="NCBIfam" id="TIGR00566">
    <property type="entry name" value="trpG_papA"/>
    <property type="match status" value="1"/>
</dbReference>
<dbReference type="InterPro" id="IPR017926">
    <property type="entry name" value="GATASE"/>
</dbReference>
<dbReference type="PATRIC" id="fig|1423801.4.peg.679"/>
<dbReference type="PROSITE" id="PS51273">
    <property type="entry name" value="GATASE_TYPE_1"/>
    <property type="match status" value="1"/>
</dbReference>
<dbReference type="EMBL" id="AZFQ01000036">
    <property type="protein sequence ID" value="KRL98856.1"/>
    <property type="molecule type" value="Genomic_DNA"/>
</dbReference>
<evidence type="ECO:0000313" key="3">
    <source>
        <dbReference type="EMBL" id="KRL98856.1"/>
    </source>
</evidence>
<dbReference type="InterPro" id="IPR029062">
    <property type="entry name" value="Class_I_gatase-like"/>
</dbReference>
<dbReference type="Proteomes" id="UP000051166">
    <property type="component" value="Unassembled WGS sequence"/>
</dbReference>
<evidence type="ECO:0000259" key="2">
    <source>
        <dbReference type="Pfam" id="PF00117"/>
    </source>
</evidence>
<sequence>MVGTLTNETVKVIKNDELTVAQLKERKPQSLIFSPGPGRPQDAGQMENYLRAFIGHIPILGICLGHQAIGEVYGTKVVHAKQLMHGKSSSIHLTHPDNLFAGCPESFTGARYHSLVLERNSLASALKITAESQDGSIMAIADDVKQVYGLQFHPESIMTEHAVGQQIMRNFLQLAEAVYA</sequence>
<dbReference type="GO" id="GO:0004049">
    <property type="term" value="F:anthranilate synthase activity"/>
    <property type="evidence" value="ECO:0007669"/>
    <property type="project" value="TreeGrafter"/>
</dbReference>
<dbReference type="PRINTS" id="PR00099">
    <property type="entry name" value="CPSGATASE"/>
</dbReference>
<dbReference type="Pfam" id="PF00117">
    <property type="entry name" value="GATase"/>
    <property type="match status" value="1"/>
</dbReference>
<dbReference type="InterPro" id="IPR050472">
    <property type="entry name" value="Anth_synth/Amidotransfase"/>
</dbReference>
<dbReference type="GO" id="GO:0016740">
    <property type="term" value="F:transferase activity"/>
    <property type="evidence" value="ECO:0007669"/>
    <property type="project" value="UniProtKB-KW"/>
</dbReference>
<dbReference type="SUPFAM" id="SSF52317">
    <property type="entry name" value="Class I glutamine amidotransferase-like"/>
    <property type="match status" value="1"/>
</dbReference>
<dbReference type="PANTHER" id="PTHR43418:SF8">
    <property type="entry name" value="SYNTHASE COMPONENT II, PUTATIVE-RELATED"/>
    <property type="match status" value="1"/>
</dbReference>
<evidence type="ECO:0000313" key="4">
    <source>
        <dbReference type="Proteomes" id="UP000051166"/>
    </source>
</evidence>
<gene>
    <name evidence="3" type="ORF">FD50_GL000669</name>
</gene>